<dbReference type="InterPro" id="IPR000751">
    <property type="entry name" value="MPI_Phosphatase"/>
</dbReference>
<protein>
    <recommendedName>
        <fullName evidence="2">protein-tyrosine-phosphatase</fullName>
        <ecNumber evidence="2">3.1.3.48</ecNumber>
    </recommendedName>
</protein>
<dbReference type="GO" id="GO:0000086">
    <property type="term" value="P:G2/M transition of mitotic cell cycle"/>
    <property type="evidence" value="ECO:0007669"/>
    <property type="project" value="TreeGrafter"/>
</dbReference>
<dbReference type="GO" id="GO:0005634">
    <property type="term" value="C:nucleus"/>
    <property type="evidence" value="ECO:0007669"/>
    <property type="project" value="TreeGrafter"/>
</dbReference>
<keyword evidence="4" id="KW-0378">Hydrolase</keyword>
<dbReference type="PANTHER" id="PTHR10828:SF17">
    <property type="entry name" value="PROTEIN-TYROSINE-PHOSPHATASE"/>
    <property type="match status" value="1"/>
</dbReference>
<dbReference type="GO" id="GO:0110032">
    <property type="term" value="P:positive regulation of G2/MI transition of meiotic cell cycle"/>
    <property type="evidence" value="ECO:0007669"/>
    <property type="project" value="TreeGrafter"/>
</dbReference>
<evidence type="ECO:0000259" key="8">
    <source>
        <dbReference type="PROSITE" id="PS50206"/>
    </source>
</evidence>
<comment type="caution">
    <text evidence="9">The sequence shown here is derived from an EMBL/GenBank/DDBJ whole genome shotgun (WGS) entry which is preliminary data.</text>
</comment>
<evidence type="ECO:0000256" key="7">
    <source>
        <dbReference type="SAM" id="MobiDB-lite"/>
    </source>
</evidence>
<feature type="region of interest" description="Disordered" evidence="7">
    <location>
        <begin position="92"/>
        <end position="116"/>
    </location>
</feature>
<dbReference type="PROSITE" id="PS50206">
    <property type="entry name" value="RHODANESE_3"/>
    <property type="match status" value="1"/>
</dbReference>
<organism evidence="9 11">
    <name type="scientific">Smittium angustum</name>
    <dbReference type="NCBI Taxonomy" id="133377"/>
    <lineage>
        <taxon>Eukaryota</taxon>
        <taxon>Fungi</taxon>
        <taxon>Fungi incertae sedis</taxon>
        <taxon>Zoopagomycota</taxon>
        <taxon>Kickxellomycotina</taxon>
        <taxon>Harpellomycetes</taxon>
        <taxon>Harpellales</taxon>
        <taxon>Legeriomycetaceae</taxon>
        <taxon>Smittium</taxon>
    </lineage>
</organism>
<comment type="similarity">
    <text evidence="1">Belongs to the MPI phosphatase family.</text>
</comment>
<evidence type="ECO:0000256" key="2">
    <source>
        <dbReference type="ARBA" id="ARBA00013064"/>
    </source>
</evidence>
<sequence length="567" mass="63131">MAHQLPAPPQTQPTLPHISARLPSCLSNLSSIQDPFASTDTIDSPSLPLSAPVERFNQKTNFYQSPLPTENRKSFPVDDMFLHTSPTSFGRTDSLDNINQISSPSSAKSFNSLPSRSNKRKFDYDSFFHDENNLFAQRSQDCPSKPISESKSSALDFFNTSTKNTLSFLPLFSNTITSPSTEPTTLSNNHSKYNGFSENNPFGTFSHTKTTTESNNNTQYLYTTNDATNTGTNNDTLIPSILSSSNPLSKNTTPDLSLTNLSQEQDNTSALPSKASIGMPFRFVDHNTIDKLISGKYNHIYDDYTIVDCRFPYEYEGGHISNAHNATKIEDLEKIFFNKEMSAKNSDLSSVSSIDTCQNTSVSKGLFSVSETLAGENKIKKRTAVILHCEYSLKRAPSMAKQLRKLDREFNLSNYPNLHYPEIYVMQGGYSTFFINHKNNCYPQNYVQMNDSNFATDCKKLFGKFERQFKRSKSTSDASLLSKQFHSKTRGIPTPASMCSPTGKVSRKSKSNGNTPAITADPNMYYNNSLQVSSVFGQNHFSASVSLDEAISIRSIGSSNCFFQSPK</sequence>
<dbReference type="EMBL" id="MBFU01000038">
    <property type="protein sequence ID" value="PWA03001.1"/>
    <property type="molecule type" value="Genomic_DNA"/>
</dbReference>
<evidence type="ECO:0000256" key="1">
    <source>
        <dbReference type="ARBA" id="ARBA00011065"/>
    </source>
</evidence>
<keyword evidence="6" id="KW-0131">Cell cycle</keyword>
<evidence type="ECO:0000313" key="11">
    <source>
        <dbReference type="Proteomes" id="UP000245591"/>
    </source>
</evidence>
<dbReference type="AlphaFoldDB" id="A0A2U1IVB1"/>
<evidence type="ECO:0000256" key="6">
    <source>
        <dbReference type="ARBA" id="ARBA00023306"/>
    </source>
</evidence>
<feature type="domain" description="Rhodanese" evidence="8">
    <location>
        <begin position="300"/>
        <end position="442"/>
    </location>
</feature>
<dbReference type="Proteomes" id="UP000245591">
    <property type="component" value="Unassembled WGS sequence"/>
</dbReference>
<dbReference type="EMBL" id="MBFU01001137">
    <property type="protein sequence ID" value="PVZ96743.1"/>
    <property type="molecule type" value="Genomic_DNA"/>
</dbReference>
<dbReference type="InterPro" id="IPR036873">
    <property type="entry name" value="Rhodanese-like_dom_sf"/>
</dbReference>
<proteinExistence type="inferred from homology"/>
<dbReference type="Gene3D" id="3.40.250.10">
    <property type="entry name" value="Rhodanese-like domain"/>
    <property type="match status" value="1"/>
</dbReference>
<evidence type="ECO:0000313" key="9">
    <source>
        <dbReference type="EMBL" id="PVZ96743.1"/>
    </source>
</evidence>
<dbReference type="SUPFAM" id="SSF52821">
    <property type="entry name" value="Rhodanese/Cell cycle control phosphatase"/>
    <property type="match status" value="1"/>
</dbReference>
<reference evidence="9 11" key="1">
    <citation type="journal article" date="2018" name="MBio">
        <title>Comparative Genomics Reveals the Core Gene Toolbox for the Fungus-Insect Symbiosis.</title>
        <authorList>
            <person name="Wang Y."/>
            <person name="Stata M."/>
            <person name="Wang W."/>
            <person name="Stajich J.E."/>
            <person name="White M.M."/>
            <person name="Moncalvo J.M."/>
        </authorList>
    </citation>
    <scope>NUCLEOTIDE SEQUENCE [LARGE SCALE GENOMIC DNA]</scope>
    <source>
        <strain evidence="9 11">AUS-126-30</strain>
    </source>
</reference>
<evidence type="ECO:0000256" key="4">
    <source>
        <dbReference type="ARBA" id="ARBA00022801"/>
    </source>
</evidence>
<keyword evidence="11" id="KW-1185">Reference proteome</keyword>
<evidence type="ECO:0000256" key="5">
    <source>
        <dbReference type="ARBA" id="ARBA00022912"/>
    </source>
</evidence>
<dbReference type="Pfam" id="PF00581">
    <property type="entry name" value="Rhodanese"/>
    <property type="match status" value="1"/>
</dbReference>
<dbReference type="InterPro" id="IPR001763">
    <property type="entry name" value="Rhodanese-like_dom"/>
</dbReference>
<accession>A0A2U1IVB1</accession>
<dbReference type="GO" id="GO:0004725">
    <property type="term" value="F:protein tyrosine phosphatase activity"/>
    <property type="evidence" value="ECO:0007669"/>
    <property type="project" value="UniProtKB-EC"/>
</dbReference>
<dbReference type="GO" id="GO:0010971">
    <property type="term" value="P:positive regulation of G2/M transition of mitotic cell cycle"/>
    <property type="evidence" value="ECO:0007669"/>
    <property type="project" value="TreeGrafter"/>
</dbReference>
<gene>
    <name evidence="10" type="ORF">BB558_000833</name>
    <name evidence="9" type="ORF">BB558_007329</name>
</gene>
<evidence type="ECO:0000313" key="10">
    <source>
        <dbReference type="EMBL" id="PWA03001.1"/>
    </source>
</evidence>
<keyword evidence="5" id="KW-0904">Protein phosphatase</keyword>
<dbReference type="EC" id="3.1.3.48" evidence="2"/>
<name>A0A2U1IVB1_SMIAN</name>
<dbReference type="SMART" id="SM00450">
    <property type="entry name" value="RHOD"/>
    <property type="match status" value="1"/>
</dbReference>
<dbReference type="PRINTS" id="PR00716">
    <property type="entry name" value="MPIPHPHTASE"/>
</dbReference>
<dbReference type="GO" id="GO:0051301">
    <property type="term" value="P:cell division"/>
    <property type="evidence" value="ECO:0007669"/>
    <property type="project" value="UniProtKB-KW"/>
</dbReference>
<keyword evidence="3" id="KW-0132">Cell division</keyword>
<dbReference type="PANTHER" id="PTHR10828">
    <property type="entry name" value="M-PHASE INDUCER PHOSPHATASE DUAL SPECIFICITY PHOSPHATASE CDC25"/>
    <property type="match status" value="1"/>
</dbReference>
<evidence type="ECO:0000256" key="3">
    <source>
        <dbReference type="ARBA" id="ARBA00022618"/>
    </source>
</evidence>
<dbReference type="GO" id="GO:0005737">
    <property type="term" value="C:cytoplasm"/>
    <property type="evidence" value="ECO:0007669"/>
    <property type="project" value="TreeGrafter"/>
</dbReference>
<feature type="region of interest" description="Disordered" evidence="7">
    <location>
        <begin position="489"/>
        <end position="520"/>
    </location>
</feature>